<evidence type="ECO:0000256" key="1">
    <source>
        <dbReference type="SAM" id="MobiDB-lite"/>
    </source>
</evidence>
<accession>W9H269</accession>
<feature type="compositionally biased region" description="Basic and acidic residues" evidence="1">
    <location>
        <begin position="1"/>
        <end position="17"/>
    </location>
</feature>
<proteinExistence type="predicted"/>
<dbReference type="RefSeq" id="WP_157619445.1">
    <property type="nucleotide sequence ID" value="NZ_AVFL01000016.1"/>
</dbReference>
<reference evidence="2 3" key="1">
    <citation type="submission" date="2013-08" db="EMBL/GenBank/DDBJ databases">
        <title>The genome sequence of Skermanella stibiiresistens.</title>
        <authorList>
            <person name="Zhu W."/>
            <person name="Wang G."/>
        </authorList>
    </citation>
    <scope>NUCLEOTIDE SEQUENCE [LARGE SCALE GENOMIC DNA]</scope>
    <source>
        <strain evidence="2 3">SB22</strain>
    </source>
</reference>
<dbReference type="OrthoDB" id="7307484at2"/>
<sequence length="54" mass="6031">MAERQHPTSKDLEDRPKTPNIPRPPSKEEVDEISEAQAMITDDWTGEGGKPADK</sequence>
<gene>
    <name evidence="2" type="ORF">N825_11215</name>
</gene>
<name>W9H269_9PROT</name>
<evidence type="ECO:0000313" key="2">
    <source>
        <dbReference type="EMBL" id="EWY38812.1"/>
    </source>
</evidence>
<dbReference type="AlphaFoldDB" id="W9H269"/>
<evidence type="ECO:0000313" key="3">
    <source>
        <dbReference type="Proteomes" id="UP000019486"/>
    </source>
</evidence>
<dbReference type="EMBL" id="AVFL01000016">
    <property type="protein sequence ID" value="EWY38812.1"/>
    <property type="molecule type" value="Genomic_DNA"/>
</dbReference>
<dbReference type="Proteomes" id="UP000019486">
    <property type="component" value="Unassembled WGS sequence"/>
</dbReference>
<organism evidence="2 3">
    <name type="scientific">Skermanella stibiiresistens SB22</name>
    <dbReference type="NCBI Taxonomy" id="1385369"/>
    <lineage>
        <taxon>Bacteria</taxon>
        <taxon>Pseudomonadati</taxon>
        <taxon>Pseudomonadota</taxon>
        <taxon>Alphaproteobacteria</taxon>
        <taxon>Rhodospirillales</taxon>
        <taxon>Azospirillaceae</taxon>
        <taxon>Skermanella</taxon>
    </lineage>
</organism>
<dbReference type="STRING" id="1385369.N825_11215"/>
<protein>
    <submittedName>
        <fullName evidence="2">Uncharacterized protein</fullName>
    </submittedName>
</protein>
<comment type="caution">
    <text evidence="2">The sequence shown here is derived from an EMBL/GenBank/DDBJ whole genome shotgun (WGS) entry which is preliminary data.</text>
</comment>
<feature type="region of interest" description="Disordered" evidence="1">
    <location>
        <begin position="1"/>
        <end position="54"/>
    </location>
</feature>
<keyword evidence="3" id="KW-1185">Reference proteome</keyword>